<feature type="domain" description="Helicase C-terminal" evidence="3">
    <location>
        <begin position="743"/>
        <end position="897"/>
    </location>
</feature>
<dbReference type="GO" id="GO:0004386">
    <property type="term" value="F:helicase activity"/>
    <property type="evidence" value="ECO:0007669"/>
    <property type="project" value="UniProtKB-KW"/>
</dbReference>
<dbReference type="Proteomes" id="UP000199001">
    <property type="component" value="Unassembled WGS sequence"/>
</dbReference>
<dbReference type="Pfam" id="PF00271">
    <property type="entry name" value="Helicase_C"/>
    <property type="match status" value="1"/>
</dbReference>
<keyword evidence="1" id="KW-0378">Hydrolase</keyword>
<dbReference type="PROSITE" id="PS51194">
    <property type="entry name" value="HELICASE_CTER"/>
    <property type="match status" value="1"/>
</dbReference>
<name>A0A1C6W2X9_9ACTN</name>
<dbReference type="Pfam" id="PF00176">
    <property type="entry name" value="SNF2-rel_dom"/>
    <property type="match status" value="1"/>
</dbReference>
<dbReference type="Gene3D" id="3.40.50.10810">
    <property type="entry name" value="Tandem AAA-ATPase domain"/>
    <property type="match status" value="1"/>
</dbReference>
<sequence>MTIGSHAVTFTPADPPRAGTLLVWSPDGGPSPEGPGEPVEATLATPPHGRPAPVPALRIPTRDAVPLLLAAAATDPAAAFWAAATREALHLAARGLLLPAVTAAGHDAWRIGPLTADDEARHARLAAAMPATARATPVPGRTPTWLPDPARLLRDFLDAVADTLPRDDAATDAWSAPTAAAVGRLRDWAARVAAHAEAAVRLSLRLEHFDTPDGPWRLVAQVHRPATPGLVADAAALWRAPVPGFPPESRDATLLALRHAARSWPPLAGLLEAAVPDATALTDADVVDLATGAAARLAADGVDVHWPAGLDRGLTTSAVLRAPARRAGGSGLLAEPGGLALHWRLSLHGTPLTPAEVARLADAHRPVVRLRERWVLVPPDLARRARDPHAATLTAMPALRAALTGAADVDGERVDVATEGWLADIAARLADGATAPPVPRPAGLTATLRDYQWQGLRWLARLTALGLGGCLADDMGLGKTVTLIALHLHRQADPATAGPTLVLCPASLLGNWEREIRRFAPGTDVRRFHGPDRHLDDLDGGFVLTTWATLRRDASRLAARRWPLLVADEAQHVKNPHSETAAALRAIPAAARVALTGTPVENDLTDLWAILDWTTPGLLGTLTEFRARWVKPVQTDRDPDAGRDLARLVGPFLLRRRKSDPGIAPELPGKTETDQPVALTAEQAALYQACVAELLEAIADTEGFARHGLVVRLLTALKQICNHPAQYLRQSAPLAGRSGKLDLLDELLDTILPGGGAVLVFTQYVAMARLLHRHLTDRGVAALLLHGGLPVAARDDLVRRFDAGEAPVFLLSLRAAGTGLNLTRADHVVHYDRWWNPAVEDQATDRAYRIGQTRPVQVHRLIAEGTVEDRVAALLAGKRELAEAVLDAGPAALAALSDTELADLVTLGGDR</sequence>
<dbReference type="InterPro" id="IPR027417">
    <property type="entry name" value="P-loop_NTPase"/>
</dbReference>
<evidence type="ECO:0000313" key="4">
    <source>
        <dbReference type="EMBL" id="SCL72866.1"/>
    </source>
</evidence>
<dbReference type="Pfam" id="PF12419">
    <property type="entry name" value="DUF3670"/>
    <property type="match status" value="1"/>
</dbReference>
<dbReference type="SMART" id="SM00490">
    <property type="entry name" value="HELICc"/>
    <property type="match status" value="1"/>
</dbReference>
<dbReference type="SMART" id="SM00487">
    <property type="entry name" value="DEXDc"/>
    <property type="match status" value="1"/>
</dbReference>
<dbReference type="CDD" id="cd18793">
    <property type="entry name" value="SF2_C_SNF"/>
    <property type="match status" value="1"/>
</dbReference>
<protein>
    <submittedName>
        <fullName evidence="4">Helicase conserved C-terminal domain-containing protein</fullName>
    </submittedName>
</protein>
<dbReference type="GO" id="GO:0005524">
    <property type="term" value="F:ATP binding"/>
    <property type="evidence" value="ECO:0007669"/>
    <property type="project" value="InterPro"/>
</dbReference>
<dbReference type="FunFam" id="3.40.50.10810:FF:000031">
    <property type="entry name" value="Helicase, SNF2/RAD54 family"/>
    <property type="match status" value="1"/>
</dbReference>
<keyword evidence="5" id="KW-1185">Reference proteome</keyword>
<dbReference type="FunFam" id="3.40.50.300:FF:000533">
    <property type="entry name" value="Helicase, Snf2 family"/>
    <property type="match status" value="1"/>
</dbReference>
<accession>A0A1C6W2X9</accession>
<feature type="domain" description="Helicase ATP-binding" evidence="2">
    <location>
        <begin position="460"/>
        <end position="617"/>
    </location>
</feature>
<dbReference type="AlphaFoldDB" id="A0A1C6W2X9"/>
<dbReference type="InterPro" id="IPR000330">
    <property type="entry name" value="SNF2_N"/>
</dbReference>
<dbReference type="InterPro" id="IPR001650">
    <property type="entry name" value="Helicase_C-like"/>
</dbReference>
<evidence type="ECO:0000256" key="1">
    <source>
        <dbReference type="ARBA" id="ARBA00022801"/>
    </source>
</evidence>
<reference evidence="5" key="1">
    <citation type="submission" date="2016-06" db="EMBL/GenBank/DDBJ databases">
        <authorList>
            <person name="Varghese N."/>
            <person name="Submissions Spin"/>
        </authorList>
    </citation>
    <scope>NUCLEOTIDE SEQUENCE [LARGE SCALE GENOMIC DNA]</scope>
    <source>
        <strain evidence="5">DSM 43903</strain>
    </source>
</reference>
<dbReference type="RefSeq" id="WP_176737489.1">
    <property type="nucleotide sequence ID" value="NZ_FMHZ01000002.1"/>
</dbReference>
<gene>
    <name evidence="4" type="ORF">GA0070606_6334</name>
</gene>
<dbReference type="STRING" id="47855.GA0070606_6334"/>
<dbReference type="Gene3D" id="3.40.50.300">
    <property type="entry name" value="P-loop containing nucleotide triphosphate hydrolases"/>
    <property type="match status" value="1"/>
</dbReference>
<dbReference type="InterPro" id="IPR049730">
    <property type="entry name" value="SNF2/RAD54-like_C"/>
</dbReference>
<keyword evidence="4" id="KW-0547">Nucleotide-binding</keyword>
<dbReference type="InterPro" id="IPR022138">
    <property type="entry name" value="DUF3670"/>
</dbReference>
<organism evidence="4 5">
    <name type="scientific">Micromonospora citrea</name>
    <dbReference type="NCBI Taxonomy" id="47855"/>
    <lineage>
        <taxon>Bacteria</taxon>
        <taxon>Bacillati</taxon>
        <taxon>Actinomycetota</taxon>
        <taxon>Actinomycetes</taxon>
        <taxon>Micromonosporales</taxon>
        <taxon>Micromonosporaceae</taxon>
        <taxon>Micromonospora</taxon>
    </lineage>
</organism>
<dbReference type="GO" id="GO:0016787">
    <property type="term" value="F:hydrolase activity"/>
    <property type="evidence" value="ECO:0007669"/>
    <property type="project" value="UniProtKB-KW"/>
</dbReference>
<evidence type="ECO:0000259" key="3">
    <source>
        <dbReference type="PROSITE" id="PS51194"/>
    </source>
</evidence>
<proteinExistence type="predicted"/>
<keyword evidence="4" id="KW-0067">ATP-binding</keyword>
<dbReference type="PANTHER" id="PTHR10799">
    <property type="entry name" value="SNF2/RAD54 HELICASE FAMILY"/>
    <property type="match status" value="1"/>
</dbReference>
<dbReference type="EMBL" id="FMHZ01000002">
    <property type="protein sequence ID" value="SCL72866.1"/>
    <property type="molecule type" value="Genomic_DNA"/>
</dbReference>
<dbReference type="InterPro" id="IPR014001">
    <property type="entry name" value="Helicase_ATP-bd"/>
</dbReference>
<dbReference type="SUPFAM" id="SSF52540">
    <property type="entry name" value="P-loop containing nucleoside triphosphate hydrolases"/>
    <property type="match status" value="2"/>
</dbReference>
<dbReference type="InterPro" id="IPR038718">
    <property type="entry name" value="SNF2-like_sf"/>
</dbReference>
<dbReference type="PROSITE" id="PS51192">
    <property type="entry name" value="HELICASE_ATP_BIND_1"/>
    <property type="match status" value="1"/>
</dbReference>
<evidence type="ECO:0000259" key="2">
    <source>
        <dbReference type="PROSITE" id="PS51192"/>
    </source>
</evidence>
<keyword evidence="4" id="KW-0347">Helicase</keyword>
<evidence type="ECO:0000313" key="5">
    <source>
        <dbReference type="Proteomes" id="UP000199001"/>
    </source>
</evidence>